<evidence type="ECO:0000313" key="1">
    <source>
        <dbReference type="EMBL" id="BEH01086.1"/>
    </source>
</evidence>
<dbReference type="EMBL" id="AP028056">
    <property type="protein sequence ID" value="BEH01086.1"/>
    <property type="molecule type" value="Genomic_DNA"/>
</dbReference>
<organism evidence="1 2">
    <name type="scientific">Brooklawnia propionicigenes</name>
    <dbReference type="NCBI Taxonomy" id="3041175"/>
    <lineage>
        <taxon>Bacteria</taxon>
        <taxon>Bacillati</taxon>
        <taxon>Actinomycetota</taxon>
        <taxon>Actinomycetes</taxon>
        <taxon>Propionibacteriales</taxon>
        <taxon>Propionibacteriaceae</taxon>
        <taxon>Brooklawnia</taxon>
    </lineage>
</organism>
<accession>A0AAN0K732</accession>
<dbReference type="KEGG" id="broo:brsh051_03670"/>
<keyword evidence="2" id="KW-1185">Reference proteome</keyword>
<proteinExistence type="predicted"/>
<protein>
    <submittedName>
        <fullName evidence="1">Uncharacterized protein</fullName>
    </submittedName>
</protein>
<dbReference type="Proteomes" id="UP001431656">
    <property type="component" value="Chromosome"/>
</dbReference>
<name>A0AAN0K732_9ACTN</name>
<reference evidence="1" key="1">
    <citation type="journal article" date="2024" name="Int. J. Syst. Evol. Microbiol.">
        <title>Brooklawnia propionicigenes sp. nov., a facultatively anaerobic, propionate-producing bacterium isolated from a methanogenic reactor treating waste from cattle farms.</title>
        <authorList>
            <person name="Akita Y."/>
            <person name="Ueki A."/>
            <person name="Tonouchi A."/>
            <person name="Sugawara Y."/>
            <person name="Honma S."/>
            <person name="Kaku N."/>
            <person name="Ueki K."/>
        </authorList>
    </citation>
    <scope>NUCLEOTIDE SEQUENCE</scope>
    <source>
        <strain evidence="1">SH051</strain>
    </source>
</reference>
<gene>
    <name evidence="1" type="ORF">brsh051_03670</name>
</gene>
<dbReference type="AlphaFoldDB" id="A0AAN0K732"/>
<evidence type="ECO:0000313" key="2">
    <source>
        <dbReference type="Proteomes" id="UP001431656"/>
    </source>
</evidence>
<sequence>MSSLELRDQFELRGDYSEFPAELQDFVADPYLSWLRETFEFMKEKRWRAPEGAEPVLTLRPYPGVSRDGSEVALQACMDTRATPALDEQGQVVSEGAIGYLELYFKRYDDKLKLFYGTTNKVEVCPLS</sequence>